<dbReference type="CDD" id="cd07813">
    <property type="entry name" value="COQ10p_like"/>
    <property type="match status" value="1"/>
</dbReference>
<sequence length="143" mass="16499">MKTIHRSALVRYPAMKMFELVDDIEAYPEFLPWCRRSRILRREGDVVEAELEISRGAFQQSFATRNVNVPGREIRMTLLHGPFSHLEGMWRFQPLSEDASKISLELSFEMNSRLGALAFGAVFNQICETLVGAFTQRARQRYG</sequence>
<organism evidence="4 5">
    <name type="scientific">Methylomarinovum caldicuralii</name>
    <dbReference type="NCBI Taxonomy" id="438856"/>
    <lineage>
        <taxon>Bacteria</taxon>
        <taxon>Pseudomonadati</taxon>
        <taxon>Pseudomonadota</taxon>
        <taxon>Gammaproteobacteria</taxon>
        <taxon>Methylococcales</taxon>
        <taxon>Methylothermaceae</taxon>
        <taxon>Methylomarinovum</taxon>
    </lineage>
</organism>
<dbReference type="GO" id="GO:0045333">
    <property type="term" value="P:cellular respiration"/>
    <property type="evidence" value="ECO:0007669"/>
    <property type="project" value="InterPro"/>
</dbReference>
<dbReference type="PANTHER" id="PTHR12901:SF10">
    <property type="entry name" value="COENZYME Q-BINDING PROTEIN COQ10, MITOCHONDRIAL"/>
    <property type="match status" value="1"/>
</dbReference>
<evidence type="ECO:0000256" key="1">
    <source>
        <dbReference type="ARBA" id="ARBA00008918"/>
    </source>
</evidence>
<dbReference type="InterPro" id="IPR023393">
    <property type="entry name" value="START-like_dom_sf"/>
</dbReference>
<proteinExistence type="inferred from homology"/>
<evidence type="ECO:0000259" key="3">
    <source>
        <dbReference type="Pfam" id="PF03364"/>
    </source>
</evidence>
<comment type="similarity">
    <text evidence="1">Belongs to the ribosome association toxin RatA family.</text>
</comment>
<evidence type="ECO:0000313" key="4">
    <source>
        <dbReference type="EMBL" id="BCX82174.1"/>
    </source>
</evidence>
<dbReference type="Proteomes" id="UP001321825">
    <property type="component" value="Chromosome"/>
</dbReference>
<reference evidence="5" key="1">
    <citation type="journal article" date="2024" name="Int. J. Syst. Evol. Microbiol.">
        <title>Methylomarinovum tepidoasis sp. nov., a moderately thermophilic methanotroph of the family Methylothermaceae isolated from a deep-sea hydrothermal field.</title>
        <authorList>
            <person name="Hirayama H."/>
            <person name="Takaki Y."/>
            <person name="Abe M."/>
            <person name="Miyazaki M."/>
            <person name="Uematsu K."/>
            <person name="Matsui Y."/>
            <person name="Takai K."/>
        </authorList>
    </citation>
    <scope>NUCLEOTIDE SEQUENCE [LARGE SCALE GENOMIC DNA]</scope>
    <source>
        <strain evidence="5">IT-9</strain>
    </source>
</reference>
<dbReference type="KEGG" id="mcau:MIT9_P1759"/>
<dbReference type="SUPFAM" id="SSF55961">
    <property type="entry name" value="Bet v1-like"/>
    <property type="match status" value="1"/>
</dbReference>
<dbReference type="InterPro" id="IPR005031">
    <property type="entry name" value="COQ10_START"/>
</dbReference>
<keyword evidence="2" id="KW-1277">Toxin-antitoxin system</keyword>
<keyword evidence="5" id="KW-1185">Reference proteome</keyword>
<dbReference type="GO" id="GO:0048039">
    <property type="term" value="F:ubiquinone binding"/>
    <property type="evidence" value="ECO:0007669"/>
    <property type="project" value="InterPro"/>
</dbReference>
<evidence type="ECO:0000313" key="5">
    <source>
        <dbReference type="Proteomes" id="UP001321825"/>
    </source>
</evidence>
<accession>A0AAU9CC89</accession>
<dbReference type="Gene3D" id="3.30.530.20">
    <property type="match status" value="1"/>
</dbReference>
<name>A0AAU9CC89_9GAMM</name>
<dbReference type="PANTHER" id="PTHR12901">
    <property type="entry name" value="SPERM PROTEIN HOMOLOG"/>
    <property type="match status" value="1"/>
</dbReference>
<protein>
    <recommendedName>
        <fullName evidence="3">Coenzyme Q-binding protein COQ10 START domain-containing protein</fullName>
    </recommendedName>
</protein>
<feature type="domain" description="Coenzyme Q-binding protein COQ10 START" evidence="3">
    <location>
        <begin position="10"/>
        <end position="135"/>
    </location>
</feature>
<dbReference type="InterPro" id="IPR044996">
    <property type="entry name" value="COQ10-like"/>
</dbReference>
<dbReference type="EMBL" id="AP024714">
    <property type="protein sequence ID" value="BCX82174.1"/>
    <property type="molecule type" value="Genomic_DNA"/>
</dbReference>
<dbReference type="Pfam" id="PF03364">
    <property type="entry name" value="Polyketide_cyc"/>
    <property type="match status" value="1"/>
</dbReference>
<gene>
    <name evidence="4" type="ORF">MIT9_P1759</name>
</gene>
<evidence type="ECO:0000256" key="2">
    <source>
        <dbReference type="ARBA" id="ARBA00022649"/>
    </source>
</evidence>
<dbReference type="RefSeq" id="WP_317704583.1">
    <property type="nucleotide sequence ID" value="NZ_AP024714.1"/>
</dbReference>
<dbReference type="AlphaFoldDB" id="A0AAU9CC89"/>